<accession>A0A2S8SRD8</accession>
<protein>
    <submittedName>
        <fullName evidence="2">Uncharacterized protein</fullName>
    </submittedName>
</protein>
<dbReference type="Proteomes" id="UP000237684">
    <property type="component" value="Unassembled WGS sequence"/>
</dbReference>
<proteinExistence type="predicted"/>
<dbReference type="AlphaFoldDB" id="A0A2S8SRD8"/>
<evidence type="ECO:0000313" key="3">
    <source>
        <dbReference type="Proteomes" id="UP000237684"/>
    </source>
</evidence>
<gene>
    <name evidence="2" type="ORF">B1R32_11215</name>
</gene>
<dbReference type="EMBL" id="NIGF01000012">
    <property type="protein sequence ID" value="PQV63360.1"/>
    <property type="molecule type" value="Genomic_DNA"/>
</dbReference>
<keyword evidence="1" id="KW-0472">Membrane</keyword>
<comment type="caution">
    <text evidence="2">The sequence shown here is derived from an EMBL/GenBank/DDBJ whole genome shotgun (WGS) entry which is preliminary data.</text>
</comment>
<dbReference type="InParanoid" id="A0A2S8SRD8"/>
<name>A0A2S8SRD8_9BACT</name>
<evidence type="ECO:0000313" key="2">
    <source>
        <dbReference type="EMBL" id="PQV63360.1"/>
    </source>
</evidence>
<evidence type="ECO:0000256" key="1">
    <source>
        <dbReference type="SAM" id="Phobius"/>
    </source>
</evidence>
<sequence length="65" mass="7665">MLWMLFEPKARIPQKMKELRFEVVNFLHFLWNSLAFVEFTCVCIIMVSLLIAAFVTVTISENKIN</sequence>
<keyword evidence="1" id="KW-0812">Transmembrane</keyword>
<organism evidence="2 3">
    <name type="scientific">Abditibacterium utsteinense</name>
    <dbReference type="NCBI Taxonomy" id="1960156"/>
    <lineage>
        <taxon>Bacteria</taxon>
        <taxon>Pseudomonadati</taxon>
        <taxon>Abditibacteriota</taxon>
        <taxon>Abditibacteriia</taxon>
        <taxon>Abditibacteriales</taxon>
        <taxon>Abditibacteriaceae</taxon>
        <taxon>Abditibacterium</taxon>
    </lineage>
</organism>
<keyword evidence="1" id="KW-1133">Transmembrane helix</keyword>
<keyword evidence="3" id="KW-1185">Reference proteome</keyword>
<reference evidence="2 3" key="1">
    <citation type="journal article" date="2018" name="Syst. Appl. Microbiol.">
        <title>Abditibacterium utsteinense sp. nov., the first cultivated member of candidate phylum FBP, isolated from ice-free Antarctic soil samples.</title>
        <authorList>
            <person name="Tahon G."/>
            <person name="Tytgat B."/>
            <person name="Lebbe L."/>
            <person name="Carlier A."/>
            <person name="Willems A."/>
        </authorList>
    </citation>
    <scope>NUCLEOTIDE SEQUENCE [LARGE SCALE GENOMIC DNA]</scope>
    <source>
        <strain evidence="2 3">LMG 29911</strain>
    </source>
</reference>
<feature type="transmembrane region" description="Helical" evidence="1">
    <location>
        <begin position="34"/>
        <end position="59"/>
    </location>
</feature>